<evidence type="ECO:0000256" key="3">
    <source>
        <dbReference type="SAM" id="SignalP"/>
    </source>
</evidence>
<feature type="chain" id="PRO_5043125714" evidence="3">
    <location>
        <begin position="22"/>
        <end position="286"/>
    </location>
</feature>
<accession>A0A0N4YI54</accession>
<reference evidence="4 5" key="2">
    <citation type="submission" date="2018-11" db="EMBL/GenBank/DDBJ databases">
        <authorList>
            <consortium name="Pathogen Informatics"/>
        </authorList>
    </citation>
    <scope>NUCLEOTIDE SEQUENCE [LARGE SCALE GENOMIC DNA]</scope>
</reference>
<feature type="region of interest" description="Disordered" evidence="1">
    <location>
        <begin position="253"/>
        <end position="286"/>
    </location>
</feature>
<keyword evidence="5" id="KW-1185">Reference proteome</keyword>
<name>A0A0N4YI54_NIPBR</name>
<proteinExistence type="predicted"/>
<feature type="transmembrane region" description="Helical" evidence="2">
    <location>
        <begin position="186"/>
        <end position="208"/>
    </location>
</feature>
<feature type="signal peptide" evidence="3">
    <location>
        <begin position="1"/>
        <end position="21"/>
    </location>
</feature>
<evidence type="ECO:0000313" key="6">
    <source>
        <dbReference type="WBParaSite" id="NBR_0001657601-mRNA-1"/>
    </source>
</evidence>
<dbReference type="WBParaSite" id="NBR_0001657601-mRNA-1">
    <property type="protein sequence ID" value="NBR_0001657601-mRNA-1"/>
    <property type="gene ID" value="NBR_0001657601"/>
</dbReference>
<keyword evidence="2" id="KW-0812">Transmembrane</keyword>
<organism evidence="6">
    <name type="scientific">Nippostrongylus brasiliensis</name>
    <name type="common">Rat hookworm</name>
    <dbReference type="NCBI Taxonomy" id="27835"/>
    <lineage>
        <taxon>Eukaryota</taxon>
        <taxon>Metazoa</taxon>
        <taxon>Ecdysozoa</taxon>
        <taxon>Nematoda</taxon>
        <taxon>Chromadorea</taxon>
        <taxon>Rhabditida</taxon>
        <taxon>Rhabditina</taxon>
        <taxon>Rhabditomorpha</taxon>
        <taxon>Strongyloidea</taxon>
        <taxon>Heligmosomidae</taxon>
        <taxon>Nippostrongylus</taxon>
    </lineage>
</organism>
<keyword evidence="2" id="KW-0472">Membrane</keyword>
<gene>
    <name evidence="4" type="ORF">NBR_LOCUS16577</name>
</gene>
<evidence type="ECO:0000313" key="5">
    <source>
        <dbReference type="Proteomes" id="UP000271162"/>
    </source>
</evidence>
<evidence type="ECO:0000313" key="4">
    <source>
        <dbReference type="EMBL" id="VDL80172.1"/>
    </source>
</evidence>
<keyword evidence="3" id="KW-0732">Signal</keyword>
<dbReference type="AlphaFoldDB" id="A0A0N4YI54"/>
<dbReference type="Proteomes" id="UP000271162">
    <property type="component" value="Unassembled WGS sequence"/>
</dbReference>
<protein>
    <submittedName>
        <fullName evidence="6">Activin_recp domain-containing protein</fullName>
    </submittedName>
</protein>
<dbReference type="EMBL" id="UYSL01022270">
    <property type="protein sequence ID" value="VDL80172.1"/>
    <property type="molecule type" value="Genomic_DNA"/>
</dbReference>
<reference evidence="6" key="1">
    <citation type="submission" date="2017-02" db="UniProtKB">
        <authorList>
            <consortium name="WormBaseParasite"/>
        </authorList>
    </citation>
    <scope>IDENTIFICATION</scope>
</reference>
<feature type="compositionally biased region" description="Polar residues" evidence="1">
    <location>
        <begin position="253"/>
        <end position="270"/>
    </location>
</feature>
<evidence type="ECO:0000256" key="1">
    <source>
        <dbReference type="SAM" id="MobiDB-lite"/>
    </source>
</evidence>
<sequence length="286" mass="31858">MQPVLPLLMWGLTLLVSGTDASSLTCYEGKEANYSSVNTTASYCIVYTKYSSQACGDASPIQYGQLHWQAENMGGKCGTWIVKPRKLSTNDTHKEYVAACICSTPLCNDWNFAYETANKTLQESTDEHWLAISISPDLLPNITQQLRWNLMKCFEKISHPEFWKNRTHSNGGKEVVEKSSKFNMGYFLFALIPPIAAVLLAIGCVLYFRSRKEDNSKSFSQYVAHMENSTTEEPDEELVSGVVERLRHAFGSGTQKRIASMEATKSSEGTASADVPMCSVESKTPR</sequence>
<keyword evidence="2" id="KW-1133">Transmembrane helix</keyword>
<evidence type="ECO:0000256" key="2">
    <source>
        <dbReference type="SAM" id="Phobius"/>
    </source>
</evidence>